<feature type="region of interest" description="Disordered" evidence="1">
    <location>
        <begin position="84"/>
        <end position="105"/>
    </location>
</feature>
<dbReference type="AlphaFoldDB" id="A0A9D3YIQ9"/>
<keyword evidence="3" id="KW-1185">Reference proteome</keyword>
<organism evidence="2 3">
    <name type="scientific">Dreissena polymorpha</name>
    <name type="common">Zebra mussel</name>
    <name type="synonym">Mytilus polymorpha</name>
    <dbReference type="NCBI Taxonomy" id="45954"/>
    <lineage>
        <taxon>Eukaryota</taxon>
        <taxon>Metazoa</taxon>
        <taxon>Spiralia</taxon>
        <taxon>Lophotrochozoa</taxon>
        <taxon>Mollusca</taxon>
        <taxon>Bivalvia</taxon>
        <taxon>Autobranchia</taxon>
        <taxon>Heteroconchia</taxon>
        <taxon>Euheterodonta</taxon>
        <taxon>Imparidentia</taxon>
        <taxon>Neoheterodontei</taxon>
        <taxon>Myida</taxon>
        <taxon>Dreissenoidea</taxon>
        <taxon>Dreissenidae</taxon>
        <taxon>Dreissena</taxon>
    </lineage>
</organism>
<reference evidence="2" key="1">
    <citation type="journal article" date="2019" name="bioRxiv">
        <title>The Genome of the Zebra Mussel, Dreissena polymorpha: A Resource for Invasive Species Research.</title>
        <authorList>
            <person name="McCartney M.A."/>
            <person name="Auch B."/>
            <person name="Kono T."/>
            <person name="Mallez S."/>
            <person name="Zhang Y."/>
            <person name="Obille A."/>
            <person name="Becker A."/>
            <person name="Abrahante J.E."/>
            <person name="Garbe J."/>
            <person name="Badalamenti J.P."/>
            <person name="Herman A."/>
            <person name="Mangelson H."/>
            <person name="Liachko I."/>
            <person name="Sullivan S."/>
            <person name="Sone E.D."/>
            <person name="Koren S."/>
            <person name="Silverstein K.A.T."/>
            <person name="Beckman K.B."/>
            <person name="Gohl D.M."/>
        </authorList>
    </citation>
    <scope>NUCLEOTIDE SEQUENCE</scope>
    <source>
        <strain evidence="2">Duluth1</strain>
        <tissue evidence="2">Whole animal</tissue>
    </source>
</reference>
<dbReference type="Proteomes" id="UP000828390">
    <property type="component" value="Unassembled WGS sequence"/>
</dbReference>
<comment type="caution">
    <text evidence="2">The sequence shown here is derived from an EMBL/GenBank/DDBJ whole genome shotgun (WGS) entry which is preliminary data.</text>
</comment>
<accession>A0A9D3YIQ9</accession>
<evidence type="ECO:0000256" key="1">
    <source>
        <dbReference type="SAM" id="MobiDB-lite"/>
    </source>
</evidence>
<sequence>MLYDKGHPHRDRRTRDDDLVRQFLDGLLDQDAHFEVEFNKEPTSIEDAVFYAVSFLQIMKSTHKDGWKQRRPTRRATECTMFEDKQQSNIAEPHTSPYKNSTSPLTRVGQTWLGSIGQLKQRANARTTSWRKSLKG</sequence>
<proteinExistence type="predicted"/>
<reference evidence="2" key="2">
    <citation type="submission" date="2020-11" db="EMBL/GenBank/DDBJ databases">
        <authorList>
            <person name="McCartney M.A."/>
            <person name="Auch B."/>
            <person name="Kono T."/>
            <person name="Mallez S."/>
            <person name="Becker A."/>
            <person name="Gohl D.M."/>
            <person name="Silverstein K.A.T."/>
            <person name="Koren S."/>
            <person name="Bechman K.B."/>
            <person name="Herman A."/>
            <person name="Abrahante J.E."/>
            <person name="Garbe J."/>
        </authorList>
    </citation>
    <scope>NUCLEOTIDE SEQUENCE</scope>
    <source>
        <strain evidence="2">Duluth1</strain>
        <tissue evidence="2">Whole animal</tissue>
    </source>
</reference>
<gene>
    <name evidence="2" type="ORF">DPMN_075755</name>
</gene>
<evidence type="ECO:0000313" key="3">
    <source>
        <dbReference type="Proteomes" id="UP000828390"/>
    </source>
</evidence>
<name>A0A9D3YIQ9_DREPO</name>
<dbReference type="EMBL" id="JAIWYP010000015">
    <property type="protein sequence ID" value="KAH3700776.1"/>
    <property type="molecule type" value="Genomic_DNA"/>
</dbReference>
<evidence type="ECO:0000313" key="2">
    <source>
        <dbReference type="EMBL" id="KAH3700776.1"/>
    </source>
</evidence>
<protein>
    <submittedName>
        <fullName evidence="2">Uncharacterized protein</fullName>
    </submittedName>
</protein>